<gene>
    <name evidence="1" type="ORF">EZH24_01600</name>
</gene>
<sequence length="133" mass="15105">MGFLFIEPNDPNETAHIFPAFYEIVEEEIYDFVYHTFNDELLGSIDNLDDAGYTIKHEELGNMIGENANVDSYDNEAICHGVGATINDIGNEFTEHYCQNQSEARTYAANRQNAGHNICGNCVRRLYKNDDDN</sequence>
<evidence type="ECO:0000313" key="2">
    <source>
        <dbReference type="Proteomes" id="UP000310168"/>
    </source>
</evidence>
<evidence type="ECO:0000313" key="1">
    <source>
        <dbReference type="EMBL" id="TKZ36150.1"/>
    </source>
</evidence>
<organism evidence="1 2">
    <name type="scientific">Brachyspira catarrhinii</name>
    <dbReference type="NCBI Taxonomy" id="2528966"/>
    <lineage>
        <taxon>Bacteria</taxon>
        <taxon>Pseudomonadati</taxon>
        <taxon>Spirochaetota</taxon>
        <taxon>Spirochaetia</taxon>
        <taxon>Brachyspirales</taxon>
        <taxon>Brachyspiraceae</taxon>
        <taxon>Brachyspira</taxon>
    </lineage>
</organism>
<reference evidence="1 2" key="1">
    <citation type="journal article" date="2019" name="Anaerobe">
        <title>Brachyspira catarrhinii sp. nov., an anaerobic intestinal spirochaete isolated from vervet monkeys may have been misidentified as Brachyspira aalborgi in previous studies.</title>
        <authorList>
            <person name="Phillips N.D."/>
            <person name="La T."/>
            <person name="Hampson D.J."/>
        </authorList>
    </citation>
    <scope>NUCLEOTIDE SEQUENCE [LARGE SCALE GENOMIC DNA]</scope>
    <source>
        <strain evidence="1 2">Z12</strain>
    </source>
</reference>
<dbReference type="RefSeq" id="WP_137997389.1">
    <property type="nucleotide sequence ID" value="NZ_SJDU01000021.1"/>
</dbReference>
<name>A0ABY2TTU5_9SPIR</name>
<proteinExistence type="predicted"/>
<dbReference type="Proteomes" id="UP000310168">
    <property type="component" value="Unassembled WGS sequence"/>
</dbReference>
<protein>
    <submittedName>
        <fullName evidence="1">Uncharacterized protein</fullName>
    </submittedName>
</protein>
<accession>A0ABY2TTU5</accession>
<comment type="caution">
    <text evidence="1">The sequence shown here is derived from an EMBL/GenBank/DDBJ whole genome shotgun (WGS) entry which is preliminary data.</text>
</comment>
<keyword evidence="2" id="KW-1185">Reference proteome</keyword>
<dbReference type="EMBL" id="SJDU01000021">
    <property type="protein sequence ID" value="TKZ36150.1"/>
    <property type="molecule type" value="Genomic_DNA"/>
</dbReference>